<dbReference type="PANTHER" id="PTHR10900:SF120">
    <property type="entry name" value="MUCIN-5AC-RELATED"/>
    <property type="match status" value="1"/>
</dbReference>
<gene>
    <name evidence="4" type="ORF">DAPPUDRAFT_274754</name>
</gene>
<dbReference type="Proteomes" id="UP000000305">
    <property type="component" value="Unassembled WGS sequence"/>
</dbReference>
<organism evidence="4 5">
    <name type="scientific">Daphnia pulex</name>
    <name type="common">Water flea</name>
    <dbReference type="NCBI Taxonomy" id="6669"/>
    <lineage>
        <taxon>Eukaryota</taxon>
        <taxon>Metazoa</taxon>
        <taxon>Ecdysozoa</taxon>
        <taxon>Arthropoda</taxon>
        <taxon>Crustacea</taxon>
        <taxon>Branchiopoda</taxon>
        <taxon>Diplostraca</taxon>
        <taxon>Cladocera</taxon>
        <taxon>Anomopoda</taxon>
        <taxon>Daphniidae</taxon>
        <taxon>Daphnia</taxon>
    </lineage>
</organism>
<dbReference type="PANTHER" id="PTHR10900">
    <property type="entry name" value="PERIOSTIN-RELATED"/>
    <property type="match status" value="1"/>
</dbReference>
<sequence length="302" mass="32882">MKLLILIASISVVVLAASTVAYTPSRYSPEQRRQQPSSTAHYRTPAQPSYRSDPAPAPVNAPKDISALLKDNGLTVVLDLMAKAGLSETLNGPELTIWAPTNEAFATSELKNLNDVDLLKNVLSYHLVSFKNDPKEISSIQYELSVPTLQGENVRISVYRKKGVSFAFGETVTINAALVLKTQRASNGIIYIIDRVLDPKDLAFKNTQMEVLRNTKEFSIIYKMFEDLGITLINRPKTFFAPTNAAFEALPAGALDAIFASQDEIGKLINTHTASGTHYSRGLVSGPVPVFSGSNLDLVVSP</sequence>
<dbReference type="GO" id="GO:0030198">
    <property type="term" value="P:extracellular matrix organization"/>
    <property type="evidence" value="ECO:0000318"/>
    <property type="project" value="GO_Central"/>
</dbReference>
<dbReference type="GO" id="GO:0050839">
    <property type="term" value="F:cell adhesion molecule binding"/>
    <property type="evidence" value="ECO:0000318"/>
    <property type="project" value="GO_Central"/>
</dbReference>
<dbReference type="InterPro" id="IPR050904">
    <property type="entry name" value="Adhesion/Biosynth-related"/>
</dbReference>
<dbReference type="OMA" id="YKIRINR"/>
<dbReference type="PhylomeDB" id="E9I4P2"/>
<evidence type="ECO:0000259" key="3">
    <source>
        <dbReference type="PROSITE" id="PS50213"/>
    </source>
</evidence>
<evidence type="ECO:0000313" key="5">
    <source>
        <dbReference type="Proteomes" id="UP000000305"/>
    </source>
</evidence>
<dbReference type="OrthoDB" id="286301at2759"/>
<dbReference type="AlphaFoldDB" id="E9I4P2"/>
<dbReference type="GO" id="GO:0031012">
    <property type="term" value="C:extracellular matrix"/>
    <property type="evidence" value="ECO:0000318"/>
    <property type="project" value="GO_Central"/>
</dbReference>
<feature type="signal peptide" evidence="2">
    <location>
        <begin position="1"/>
        <end position="16"/>
    </location>
</feature>
<feature type="region of interest" description="Disordered" evidence="1">
    <location>
        <begin position="25"/>
        <end position="62"/>
    </location>
</feature>
<dbReference type="eggNOG" id="KOG1437">
    <property type="taxonomic scope" value="Eukaryota"/>
</dbReference>
<feature type="chain" id="PRO_5003242170" description="FAS1 domain-containing protein" evidence="2">
    <location>
        <begin position="17"/>
        <end position="302"/>
    </location>
</feature>
<feature type="non-terminal residue" evidence="4">
    <location>
        <position position="302"/>
    </location>
</feature>
<keyword evidence="5" id="KW-1185">Reference proteome</keyword>
<dbReference type="PROSITE" id="PS50213">
    <property type="entry name" value="FAS1"/>
    <property type="match status" value="2"/>
</dbReference>
<feature type="compositionally biased region" description="Polar residues" evidence="1">
    <location>
        <begin position="25"/>
        <end position="50"/>
    </location>
</feature>
<protein>
    <recommendedName>
        <fullName evidence="3">FAS1 domain-containing protein</fullName>
    </recommendedName>
</protein>
<evidence type="ECO:0000256" key="2">
    <source>
        <dbReference type="SAM" id="SignalP"/>
    </source>
</evidence>
<evidence type="ECO:0000256" key="1">
    <source>
        <dbReference type="SAM" id="MobiDB-lite"/>
    </source>
</evidence>
<feature type="domain" description="FAS1" evidence="3">
    <location>
        <begin position="205"/>
        <end position="302"/>
    </location>
</feature>
<dbReference type="FunFam" id="2.30.180.10:FF:000032">
    <property type="entry name" value="Fasciclin domain-containing protein, putative"/>
    <property type="match status" value="1"/>
</dbReference>
<dbReference type="EMBL" id="GL735128">
    <property type="protein sequence ID" value="EFX61038.1"/>
    <property type="molecule type" value="Genomic_DNA"/>
</dbReference>
<dbReference type="InterPro" id="IPR036378">
    <property type="entry name" value="FAS1_dom_sf"/>
</dbReference>
<proteinExistence type="predicted"/>
<dbReference type="SMART" id="SM00554">
    <property type="entry name" value="FAS1"/>
    <property type="match status" value="1"/>
</dbReference>
<dbReference type="HOGENOM" id="CLU_031281_1_0_1"/>
<dbReference type="SUPFAM" id="SSF82153">
    <property type="entry name" value="FAS1 domain"/>
    <property type="match status" value="2"/>
</dbReference>
<dbReference type="Pfam" id="PF02469">
    <property type="entry name" value="Fasciclin"/>
    <property type="match status" value="2"/>
</dbReference>
<dbReference type="FunFam" id="2.30.180.10:FF:000049">
    <property type="entry name" value="Uncharacterized protein"/>
    <property type="match status" value="1"/>
</dbReference>
<evidence type="ECO:0000313" key="4">
    <source>
        <dbReference type="EMBL" id="EFX61038.1"/>
    </source>
</evidence>
<name>E9I4P2_DAPPU</name>
<reference evidence="4 5" key="1">
    <citation type="journal article" date="2011" name="Science">
        <title>The ecoresponsive genome of Daphnia pulex.</title>
        <authorList>
            <person name="Colbourne J.K."/>
            <person name="Pfrender M.E."/>
            <person name="Gilbert D."/>
            <person name="Thomas W.K."/>
            <person name="Tucker A."/>
            <person name="Oakley T.H."/>
            <person name="Tokishita S."/>
            <person name="Aerts A."/>
            <person name="Arnold G.J."/>
            <person name="Basu M.K."/>
            <person name="Bauer D.J."/>
            <person name="Caceres C.E."/>
            <person name="Carmel L."/>
            <person name="Casola C."/>
            <person name="Choi J.H."/>
            <person name="Detter J.C."/>
            <person name="Dong Q."/>
            <person name="Dusheyko S."/>
            <person name="Eads B.D."/>
            <person name="Frohlich T."/>
            <person name="Geiler-Samerotte K.A."/>
            <person name="Gerlach D."/>
            <person name="Hatcher P."/>
            <person name="Jogdeo S."/>
            <person name="Krijgsveld J."/>
            <person name="Kriventseva E.V."/>
            <person name="Kultz D."/>
            <person name="Laforsch C."/>
            <person name="Lindquist E."/>
            <person name="Lopez J."/>
            <person name="Manak J.R."/>
            <person name="Muller J."/>
            <person name="Pangilinan J."/>
            <person name="Patwardhan R.P."/>
            <person name="Pitluck S."/>
            <person name="Pritham E.J."/>
            <person name="Rechtsteiner A."/>
            <person name="Rho M."/>
            <person name="Rogozin I.B."/>
            <person name="Sakarya O."/>
            <person name="Salamov A."/>
            <person name="Schaack S."/>
            <person name="Shapiro H."/>
            <person name="Shiga Y."/>
            <person name="Skalitzky C."/>
            <person name="Smith Z."/>
            <person name="Souvorov A."/>
            <person name="Sung W."/>
            <person name="Tang Z."/>
            <person name="Tsuchiya D."/>
            <person name="Tu H."/>
            <person name="Vos H."/>
            <person name="Wang M."/>
            <person name="Wolf Y.I."/>
            <person name="Yamagata H."/>
            <person name="Yamada T."/>
            <person name="Ye Y."/>
            <person name="Shaw J.R."/>
            <person name="Andrews J."/>
            <person name="Crease T.J."/>
            <person name="Tang H."/>
            <person name="Lucas S.M."/>
            <person name="Robertson H.M."/>
            <person name="Bork P."/>
            <person name="Koonin E.V."/>
            <person name="Zdobnov E.M."/>
            <person name="Grigoriev I.V."/>
            <person name="Lynch M."/>
            <person name="Boore J.L."/>
        </authorList>
    </citation>
    <scope>NUCLEOTIDE SEQUENCE [LARGE SCALE GENOMIC DNA]</scope>
</reference>
<dbReference type="InterPro" id="IPR000782">
    <property type="entry name" value="FAS1_domain"/>
</dbReference>
<dbReference type="KEGG" id="dpx:DAPPUDRAFT_274754"/>
<dbReference type="GO" id="GO:0007155">
    <property type="term" value="P:cell adhesion"/>
    <property type="evidence" value="ECO:0000318"/>
    <property type="project" value="GO_Central"/>
</dbReference>
<feature type="domain" description="FAS1" evidence="3">
    <location>
        <begin position="61"/>
        <end position="197"/>
    </location>
</feature>
<dbReference type="STRING" id="6669.E9I4P2"/>
<dbReference type="InParanoid" id="E9I4P2"/>
<dbReference type="GO" id="GO:0005615">
    <property type="term" value="C:extracellular space"/>
    <property type="evidence" value="ECO:0000318"/>
    <property type="project" value="GO_Central"/>
</dbReference>
<dbReference type="Gene3D" id="2.30.180.10">
    <property type="entry name" value="FAS1 domain"/>
    <property type="match status" value="2"/>
</dbReference>
<accession>E9I4P2</accession>
<keyword evidence="2" id="KW-0732">Signal</keyword>